<dbReference type="Gene3D" id="3.30.420.10">
    <property type="entry name" value="Ribonuclease H-like superfamily/Ribonuclease H"/>
    <property type="match status" value="1"/>
</dbReference>
<reference evidence="2 3" key="1">
    <citation type="submission" date="2023-02" db="EMBL/GenBank/DDBJ databases">
        <title>LHISI_Scaffold_Assembly.</title>
        <authorList>
            <person name="Stuart O.P."/>
            <person name="Cleave R."/>
            <person name="Magrath M.J.L."/>
            <person name="Mikheyev A.S."/>
        </authorList>
    </citation>
    <scope>NUCLEOTIDE SEQUENCE [LARGE SCALE GENOMIC DNA]</scope>
    <source>
        <strain evidence="2">Daus_M_001</strain>
        <tissue evidence="2">Leg muscle</tissue>
    </source>
</reference>
<comment type="caution">
    <text evidence="2">The sequence shown here is derived from an EMBL/GenBank/DDBJ whole genome shotgun (WGS) entry which is preliminary data.</text>
</comment>
<evidence type="ECO:0000256" key="1">
    <source>
        <dbReference type="SAM" id="MobiDB-lite"/>
    </source>
</evidence>
<name>A0ABQ9HQL0_9NEOP</name>
<dbReference type="EMBL" id="JARBHB010000004">
    <property type="protein sequence ID" value="KAJ8886664.1"/>
    <property type="molecule type" value="Genomic_DNA"/>
</dbReference>
<proteinExistence type="predicted"/>
<dbReference type="InterPro" id="IPR036397">
    <property type="entry name" value="RNaseH_sf"/>
</dbReference>
<keyword evidence="3" id="KW-1185">Reference proteome</keyword>
<protein>
    <submittedName>
        <fullName evidence="2">Uncharacterized protein</fullName>
    </submittedName>
</protein>
<accession>A0ABQ9HQL0</accession>
<sequence>MKNVDVTTVLLGLQDQHSKFVKEYLSVLEIPLSNADAREQYYILEDLGLIPGPSILILVLQGIPNSLQDDNARCRVSRATMQWYADNNIHRLDWLAQSPDLNPIQHLWDKLDCCIRTHQVRPKSIAQLMEWFGVKGRGKQEIPQKTCRPVALSSMFPTYENLGATPPGIKPSLPRWEVRSLNTTPPQPGGGGNNDDDVRSQEYGQMHHDGE</sequence>
<organism evidence="2 3">
    <name type="scientific">Dryococelus australis</name>
    <dbReference type="NCBI Taxonomy" id="614101"/>
    <lineage>
        <taxon>Eukaryota</taxon>
        <taxon>Metazoa</taxon>
        <taxon>Ecdysozoa</taxon>
        <taxon>Arthropoda</taxon>
        <taxon>Hexapoda</taxon>
        <taxon>Insecta</taxon>
        <taxon>Pterygota</taxon>
        <taxon>Neoptera</taxon>
        <taxon>Polyneoptera</taxon>
        <taxon>Phasmatodea</taxon>
        <taxon>Verophasmatodea</taxon>
        <taxon>Anareolatae</taxon>
        <taxon>Phasmatidae</taxon>
        <taxon>Eurycanthinae</taxon>
        <taxon>Dryococelus</taxon>
    </lineage>
</organism>
<feature type="region of interest" description="Disordered" evidence="1">
    <location>
        <begin position="163"/>
        <end position="211"/>
    </location>
</feature>
<feature type="compositionally biased region" description="Basic and acidic residues" evidence="1">
    <location>
        <begin position="196"/>
        <end position="211"/>
    </location>
</feature>
<gene>
    <name evidence="2" type="ORF">PR048_012876</name>
</gene>
<evidence type="ECO:0000313" key="2">
    <source>
        <dbReference type="EMBL" id="KAJ8886664.1"/>
    </source>
</evidence>
<dbReference type="Proteomes" id="UP001159363">
    <property type="component" value="Chromosome X"/>
</dbReference>
<evidence type="ECO:0000313" key="3">
    <source>
        <dbReference type="Proteomes" id="UP001159363"/>
    </source>
</evidence>